<accession>A0AAV5WX12</accession>
<dbReference type="InterPro" id="IPR051595">
    <property type="entry name" value="GH25_Enzymes"/>
</dbReference>
<dbReference type="Gene3D" id="3.20.20.80">
    <property type="entry name" value="Glycosidases"/>
    <property type="match status" value="1"/>
</dbReference>
<feature type="chain" id="PRO_5043327540" description="Glycoside hydrolase" evidence="3">
    <location>
        <begin position="23"/>
        <end position="220"/>
    </location>
</feature>
<dbReference type="GO" id="GO:0007165">
    <property type="term" value="P:signal transduction"/>
    <property type="evidence" value="ECO:0007669"/>
    <property type="project" value="TreeGrafter"/>
</dbReference>
<gene>
    <name evidence="4" type="ORF">PFISCL1PPCAC_25431</name>
</gene>
<organism evidence="4 5">
    <name type="scientific">Pristionchus fissidentatus</name>
    <dbReference type="NCBI Taxonomy" id="1538716"/>
    <lineage>
        <taxon>Eukaryota</taxon>
        <taxon>Metazoa</taxon>
        <taxon>Ecdysozoa</taxon>
        <taxon>Nematoda</taxon>
        <taxon>Chromadorea</taxon>
        <taxon>Rhabditida</taxon>
        <taxon>Rhabditina</taxon>
        <taxon>Diplogasteromorpha</taxon>
        <taxon>Diplogasteroidea</taxon>
        <taxon>Neodiplogasteridae</taxon>
        <taxon>Pristionchus</taxon>
    </lineage>
</organism>
<comment type="similarity">
    <text evidence="1">Belongs to the glycosyl hydrolase 25 family.</text>
</comment>
<proteinExistence type="inferred from homology"/>
<evidence type="ECO:0000313" key="4">
    <source>
        <dbReference type="EMBL" id="GMT34134.1"/>
    </source>
</evidence>
<dbReference type="InterPro" id="IPR002053">
    <property type="entry name" value="Glyco_hydro_25"/>
</dbReference>
<evidence type="ECO:0000256" key="3">
    <source>
        <dbReference type="SAM" id="SignalP"/>
    </source>
</evidence>
<dbReference type="GO" id="GO:0003796">
    <property type="term" value="F:lysozyme activity"/>
    <property type="evidence" value="ECO:0007669"/>
    <property type="project" value="InterPro"/>
</dbReference>
<evidence type="ECO:0000256" key="1">
    <source>
        <dbReference type="ARBA" id="ARBA00010646"/>
    </source>
</evidence>
<dbReference type="Proteomes" id="UP001432322">
    <property type="component" value="Unassembled WGS sequence"/>
</dbReference>
<dbReference type="SUPFAM" id="SSF51445">
    <property type="entry name" value="(Trans)glycosidases"/>
    <property type="match status" value="1"/>
</dbReference>
<name>A0AAV5WX12_9BILA</name>
<comment type="caution">
    <text evidence="4">The sequence shown here is derived from an EMBL/GenBank/DDBJ whole genome shotgun (WGS) entry which is preliminary data.</text>
</comment>
<keyword evidence="5" id="KW-1185">Reference proteome</keyword>
<reference evidence="4" key="1">
    <citation type="submission" date="2023-10" db="EMBL/GenBank/DDBJ databases">
        <title>Genome assembly of Pristionchus species.</title>
        <authorList>
            <person name="Yoshida K."/>
            <person name="Sommer R.J."/>
        </authorList>
    </citation>
    <scope>NUCLEOTIDE SEQUENCE</scope>
    <source>
        <strain evidence="4">RS5133</strain>
    </source>
</reference>
<dbReference type="EMBL" id="BTSY01000006">
    <property type="protein sequence ID" value="GMT34134.1"/>
    <property type="molecule type" value="Genomic_DNA"/>
</dbReference>
<dbReference type="GO" id="GO:0045087">
    <property type="term" value="P:innate immune response"/>
    <property type="evidence" value="ECO:0007669"/>
    <property type="project" value="TreeGrafter"/>
</dbReference>
<keyword evidence="2 3" id="KW-0732">Signal</keyword>
<dbReference type="InterPro" id="IPR017853">
    <property type="entry name" value="GH"/>
</dbReference>
<dbReference type="PANTHER" id="PTHR23208">
    <property type="entry name" value="LYSOZYME PROTEIN"/>
    <property type="match status" value="1"/>
</dbReference>
<dbReference type="AlphaFoldDB" id="A0AAV5WX12"/>
<evidence type="ECO:0000256" key="2">
    <source>
        <dbReference type="ARBA" id="ARBA00022729"/>
    </source>
</evidence>
<dbReference type="PROSITE" id="PS51904">
    <property type="entry name" value="GLYCOSYL_HYDROL_F25_2"/>
    <property type="match status" value="1"/>
</dbReference>
<evidence type="ECO:0000313" key="5">
    <source>
        <dbReference type="Proteomes" id="UP001432322"/>
    </source>
</evidence>
<feature type="signal peptide" evidence="3">
    <location>
        <begin position="1"/>
        <end position="22"/>
    </location>
</feature>
<dbReference type="GO" id="GO:0009253">
    <property type="term" value="P:peptidoglycan catabolic process"/>
    <property type="evidence" value="ECO:0007669"/>
    <property type="project" value="InterPro"/>
</dbReference>
<feature type="non-terminal residue" evidence="4">
    <location>
        <position position="1"/>
    </location>
</feature>
<protein>
    <recommendedName>
        <fullName evidence="6">Glycoside hydrolase</fullName>
    </recommendedName>
</protein>
<evidence type="ECO:0008006" key="6">
    <source>
        <dbReference type="Google" id="ProtNLM"/>
    </source>
</evidence>
<dbReference type="GO" id="GO:0016998">
    <property type="term" value="P:cell wall macromolecule catabolic process"/>
    <property type="evidence" value="ECO:0007669"/>
    <property type="project" value="InterPro"/>
</dbReference>
<sequence length="220" mass="24492">FLQAMNLVVVVLLSLSVSLGSAILGFDTSEEVSVSQFRCLNNSGYKYYIGPINRPSGLTDPIGIQNIKNANSLASFYNVDAYISPCFGICPTPREQVAAAIKAVAEAKAWYGTLWIDVKDGDWPADQMQNRQDLLDMIDESNLNGGPAVGIYTNMNRWQWVMGDWNGTMKNPLWWANNNAQPNFKNFQPFGGWVKPAQHQYNVFVTDVCSVANINLDWSP</sequence>
<dbReference type="PANTHER" id="PTHR23208:SF36">
    <property type="entry name" value="LYSOZYME-RELATED"/>
    <property type="match status" value="1"/>
</dbReference>